<accession>A0A4Y6PWN8</accession>
<sequence>MKTASTSLLRSGYGRLALLSIAIMLFAGVGCDALGCGGGDVPGSAAERVEDMASNLPQDTPFTLVVGDLKGMRNSLQTARDTLGDSVPMADLVQEQAKNELGIDLFDAESWKKSGIDADSGMMLAAVGQHPVLVTYVADQQKFEKAFADQLKKSMGIEGMVKNEKSGDQQVKVLGKDDQTVTWAYEGKLVAAVFPKSADLEEVSSSLEFKDTKELAAKLVGLEDAKALASVDAYKKFNKALATDQSMALFVNTGEALDDKRVEELKKTQDPIGKATISWIDENVDSLGFSMHVEGNKLKVRSWAGLPDKVVKRATEIMTPPTQAPIENFATVNTMAGLRTSVDMPKLWAFYKESLPEDQRKQMMAQLERSAKQANLDFEKDVINKMTGNLGVIFYGFDPAMLEQAGGDVARAAMMGPTKALAFLVPVQFKDKASLEKIVKTVLDQGGGAITRTKVSDGIEKLAFKNVAQPYGKVYLQDNLLVYATDAFNDDAVVKYIQGKRDEKNLKAADKLDLGKEFATNDKYNGLYLNFVRAQKQLGDSLAQSQPQVVEFLNKMEEAALTSEVGETGAYLDLTIDLTPQAKKADKAKKE</sequence>
<protein>
    <recommendedName>
        <fullName evidence="3">DUF3352 domain-containing protein</fullName>
    </recommendedName>
</protein>
<evidence type="ECO:0000313" key="2">
    <source>
        <dbReference type="Proteomes" id="UP000315995"/>
    </source>
</evidence>
<evidence type="ECO:0000313" key="1">
    <source>
        <dbReference type="EMBL" id="QDG52752.1"/>
    </source>
</evidence>
<organism evidence="1 2">
    <name type="scientific">Persicimonas caeni</name>
    <dbReference type="NCBI Taxonomy" id="2292766"/>
    <lineage>
        <taxon>Bacteria</taxon>
        <taxon>Deltaproteobacteria</taxon>
        <taxon>Bradymonadales</taxon>
        <taxon>Bradymonadaceae</taxon>
        <taxon>Persicimonas</taxon>
    </lineage>
</organism>
<dbReference type="Proteomes" id="UP000315995">
    <property type="component" value="Chromosome"/>
</dbReference>
<keyword evidence="2" id="KW-1185">Reference proteome</keyword>
<dbReference type="EMBL" id="CP041186">
    <property type="protein sequence ID" value="QDG52752.1"/>
    <property type="molecule type" value="Genomic_DNA"/>
</dbReference>
<dbReference type="PROSITE" id="PS51257">
    <property type="entry name" value="PROKAR_LIPOPROTEIN"/>
    <property type="match status" value="1"/>
</dbReference>
<dbReference type="OrthoDB" id="5480174at2"/>
<name>A0A4Y6PWN8_PERCE</name>
<dbReference type="RefSeq" id="WP_141199217.1">
    <property type="nucleotide sequence ID" value="NZ_CP041186.1"/>
</dbReference>
<reference evidence="1 2" key="1">
    <citation type="submission" date="2019-06" db="EMBL/GenBank/DDBJ databases">
        <title>Persicimonas caeni gen. nov., sp. nov., a predatory bacterium isolated from solar saltern.</title>
        <authorList>
            <person name="Wang S."/>
        </authorList>
    </citation>
    <scope>NUCLEOTIDE SEQUENCE [LARGE SCALE GENOMIC DNA]</scope>
    <source>
        <strain evidence="1 2">YN101</strain>
    </source>
</reference>
<gene>
    <name evidence="1" type="ORF">FIV42_18995</name>
</gene>
<dbReference type="AlphaFoldDB" id="A0A4Y6PWN8"/>
<accession>A0A5B8Y8J1</accession>
<proteinExistence type="predicted"/>
<evidence type="ECO:0008006" key="3">
    <source>
        <dbReference type="Google" id="ProtNLM"/>
    </source>
</evidence>